<comment type="caution">
    <text evidence="6">The sequence shown here is derived from an EMBL/GenBank/DDBJ whole genome shotgun (WGS) entry which is preliminary data.</text>
</comment>
<sequence length="378" mass="39099">MNVVVRHVCTAMAALGVAVEVVTRHADPRVPAHEKVDGVTVHRLAVGPLGPVPKGDHEAFMADFGAALADLGPYDLLHSHHWFSGIAALPVARAWGVPHVQSFHSIAAPAHTELAEGERPESPGRLAGEAELARLSDAIVAVSHAEARTAVERLGADPARIRVVHPGVDTERFHPLAAAAHDGEPPSGEDPRPSLVVAARLEPLKGVDLAIRALAALPQPRPVLRVAGGATSDSAFVASLADLARDLGVERDVDLMGPLGRTQLADLMRRATLVLVPSHSETYGLVALEASASGVPVVAGEAGGLVEAVLDGVTGVLVPTRDPQDWAGAIGGLLGDPAQRARLGAAGRTVALRRTWATVAGATGRVYADVLHAHEPAS</sequence>
<dbReference type="SUPFAM" id="SSF53756">
    <property type="entry name" value="UDP-Glycosyltransferase/glycogen phosphorylase"/>
    <property type="match status" value="1"/>
</dbReference>
<evidence type="ECO:0000313" key="7">
    <source>
        <dbReference type="Proteomes" id="UP000313849"/>
    </source>
</evidence>
<evidence type="ECO:0000256" key="3">
    <source>
        <dbReference type="ARBA" id="ARBA00022679"/>
    </source>
</evidence>
<dbReference type="OrthoDB" id="9810929at2"/>
<dbReference type="GO" id="GO:0016758">
    <property type="term" value="F:hexosyltransferase activity"/>
    <property type="evidence" value="ECO:0007669"/>
    <property type="project" value="TreeGrafter"/>
</dbReference>
<evidence type="ECO:0000259" key="4">
    <source>
        <dbReference type="Pfam" id="PF00534"/>
    </source>
</evidence>
<dbReference type="Pfam" id="PF00534">
    <property type="entry name" value="Glycos_transf_1"/>
    <property type="match status" value="1"/>
</dbReference>
<dbReference type="InterPro" id="IPR001296">
    <property type="entry name" value="Glyco_trans_1"/>
</dbReference>
<dbReference type="InterPro" id="IPR050194">
    <property type="entry name" value="Glycosyltransferase_grp1"/>
</dbReference>
<proteinExistence type="predicted"/>
<keyword evidence="2" id="KW-0328">Glycosyltransferase</keyword>
<dbReference type="AlphaFoldDB" id="A0A5C5BB25"/>
<dbReference type="Pfam" id="PF13579">
    <property type="entry name" value="Glyco_trans_4_4"/>
    <property type="match status" value="1"/>
</dbReference>
<reference evidence="6 7" key="1">
    <citation type="submission" date="2019-06" db="EMBL/GenBank/DDBJ databases">
        <title>Draft genome sequence of Miniimonas arenae KCTC 19750T isolated from sea sand.</title>
        <authorList>
            <person name="Park S.-J."/>
        </authorList>
    </citation>
    <scope>NUCLEOTIDE SEQUENCE [LARGE SCALE GENOMIC DNA]</scope>
    <source>
        <strain evidence="6 7">KCTC 19750</strain>
    </source>
</reference>
<protein>
    <recommendedName>
        <fullName evidence="1">D-inositol 3-phosphate glycosyltransferase</fullName>
    </recommendedName>
</protein>
<name>A0A5C5BB25_9MICO</name>
<keyword evidence="7" id="KW-1185">Reference proteome</keyword>
<dbReference type="EMBL" id="VENP01000030">
    <property type="protein sequence ID" value="TNU73913.1"/>
    <property type="molecule type" value="Genomic_DNA"/>
</dbReference>
<dbReference type="Gene3D" id="3.40.50.2000">
    <property type="entry name" value="Glycogen Phosphorylase B"/>
    <property type="match status" value="2"/>
</dbReference>
<accession>A0A5C5BB25</accession>
<organism evidence="6 7">
    <name type="scientific">Miniimonas arenae</name>
    <dbReference type="NCBI Taxonomy" id="676201"/>
    <lineage>
        <taxon>Bacteria</taxon>
        <taxon>Bacillati</taxon>
        <taxon>Actinomycetota</taxon>
        <taxon>Actinomycetes</taxon>
        <taxon>Micrococcales</taxon>
        <taxon>Beutenbergiaceae</taxon>
        <taxon>Miniimonas</taxon>
    </lineage>
</organism>
<evidence type="ECO:0000313" key="6">
    <source>
        <dbReference type="EMBL" id="TNU73913.1"/>
    </source>
</evidence>
<evidence type="ECO:0000256" key="2">
    <source>
        <dbReference type="ARBA" id="ARBA00022676"/>
    </source>
</evidence>
<gene>
    <name evidence="6" type="ORF">FH969_08895</name>
</gene>
<dbReference type="PANTHER" id="PTHR45947:SF3">
    <property type="entry name" value="SULFOQUINOVOSYL TRANSFERASE SQD2"/>
    <property type="match status" value="1"/>
</dbReference>
<evidence type="ECO:0000259" key="5">
    <source>
        <dbReference type="Pfam" id="PF13579"/>
    </source>
</evidence>
<feature type="domain" description="Glycosyl transferase family 1" evidence="4">
    <location>
        <begin position="192"/>
        <end position="349"/>
    </location>
</feature>
<dbReference type="PANTHER" id="PTHR45947">
    <property type="entry name" value="SULFOQUINOVOSYL TRANSFERASE SQD2"/>
    <property type="match status" value="1"/>
</dbReference>
<feature type="domain" description="Glycosyltransferase subfamily 4-like N-terminal" evidence="5">
    <location>
        <begin position="1"/>
        <end position="167"/>
    </location>
</feature>
<dbReference type="InterPro" id="IPR028098">
    <property type="entry name" value="Glyco_trans_4-like_N"/>
</dbReference>
<keyword evidence="3 6" id="KW-0808">Transferase</keyword>
<evidence type="ECO:0000256" key="1">
    <source>
        <dbReference type="ARBA" id="ARBA00021292"/>
    </source>
</evidence>
<dbReference type="GO" id="GO:1901137">
    <property type="term" value="P:carbohydrate derivative biosynthetic process"/>
    <property type="evidence" value="ECO:0007669"/>
    <property type="project" value="UniProtKB-ARBA"/>
</dbReference>
<dbReference type="Proteomes" id="UP000313849">
    <property type="component" value="Unassembled WGS sequence"/>
</dbReference>